<feature type="transmembrane region" description="Helical" evidence="15">
    <location>
        <begin position="246"/>
        <end position="266"/>
    </location>
</feature>
<keyword evidence="18" id="KW-1185">Reference proteome</keyword>
<dbReference type="InterPro" id="IPR006202">
    <property type="entry name" value="Neur_chan_lig-bd"/>
</dbReference>
<feature type="transmembrane region" description="Helical" evidence="15">
    <location>
        <begin position="480"/>
        <end position="501"/>
    </location>
</feature>
<keyword evidence="3" id="KW-1003">Cell membrane</keyword>
<dbReference type="InterPro" id="IPR036734">
    <property type="entry name" value="Neur_chan_lig-bd_sf"/>
</dbReference>
<evidence type="ECO:0000256" key="13">
    <source>
        <dbReference type="ARBA" id="ARBA00023303"/>
    </source>
</evidence>
<dbReference type="Pfam" id="PF02932">
    <property type="entry name" value="Neur_chan_memb"/>
    <property type="match status" value="1"/>
</dbReference>
<dbReference type="GeneID" id="111118405"/>
<dbReference type="InterPro" id="IPR038050">
    <property type="entry name" value="Neuro_actylchol_rec"/>
</dbReference>
<dbReference type="Gene3D" id="2.70.170.10">
    <property type="entry name" value="Neurotransmitter-gated ion-channel ligand-binding domain"/>
    <property type="match status" value="1"/>
</dbReference>
<keyword evidence="10" id="KW-0675">Receptor</keyword>
<name>A0A8B8CCR8_CRAVI</name>
<dbReference type="GO" id="GO:0045211">
    <property type="term" value="C:postsynaptic membrane"/>
    <property type="evidence" value="ECO:0007669"/>
    <property type="project" value="InterPro"/>
</dbReference>
<dbReference type="PANTHER" id="PTHR18945">
    <property type="entry name" value="NEUROTRANSMITTER GATED ION CHANNEL"/>
    <property type="match status" value="1"/>
</dbReference>
<dbReference type="RefSeq" id="XP_022313562.1">
    <property type="nucleotide sequence ID" value="XM_022457854.1"/>
</dbReference>
<dbReference type="InterPro" id="IPR036719">
    <property type="entry name" value="Neuro-gated_channel_TM_sf"/>
</dbReference>
<keyword evidence="12" id="KW-1071">Ligand-gated ion channel</keyword>
<dbReference type="SUPFAM" id="SSF90112">
    <property type="entry name" value="Neurotransmitter-gated ion-channel transmembrane pore"/>
    <property type="match status" value="1"/>
</dbReference>
<keyword evidence="4 15" id="KW-0812">Transmembrane</keyword>
<reference evidence="19 20" key="1">
    <citation type="submission" date="2025-04" db="UniProtKB">
        <authorList>
            <consortium name="RefSeq"/>
        </authorList>
    </citation>
    <scope>IDENTIFICATION</scope>
    <source>
        <tissue evidence="19 20">Whole sample</tissue>
    </source>
</reference>
<evidence type="ECO:0000256" key="8">
    <source>
        <dbReference type="ARBA" id="ARBA00023136"/>
    </source>
</evidence>
<evidence type="ECO:0000256" key="6">
    <source>
        <dbReference type="ARBA" id="ARBA00023018"/>
    </source>
</evidence>
<keyword evidence="6" id="KW-0770">Synapse</keyword>
<dbReference type="OrthoDB" id="5975154at2759"/>
<evidence type="ECO:0000256" key="14">
    <source>
        <dbReference type="ARBA" id="ARBA00034099"/>
    </source>
</evidence>
<keyword evidence="13 15" id="KW-0407">Ion channel</keyword>
<dbReference type="InterPro" id="IPR006201">
    <property type="entry name" value="Neur_channel"/>
</dbReference>
<keyword evidence="2 15" id="KW-0813">Transport</keyword>
<evidence type="ECO:0000256" key="3">
    <source>
        <dbReference type="ARBA" id="ARBA00022475"/>
    </source>
</evidence>
<proteinExistence type="inferred from homology"/>
<evidence type="ECO:0000259" key="16">
    <source>
        <dbReference type="Pfam" id="PF02931"/>
    </source>
</evidence>
<dbReference type="AlphaFoldDB" id="A0A8B8CCR8"/>
<keyword evidence="9" id="KW-1015">Disulfide bond</keyword>
<dbReference type="CDD" id="cd19051">
    <property type="entry name" value="LGIC_TM_cation"/>
    <property type="match status" value="1"/>
</dbReference>
<sequence>MDWLLLFILLLTTIFTWQNCQARDVVKMSTEKVLIKKLLSEYKERGIMGRPVENHKEILTVKFGLSLIQILDLDERNQVLTTNVWVTYEWKDIYMRWNESDYDNITKIRVPKGSIWEPDIKLYNYADERMEERRDANMVIHSDGTVLWIPQAIFKSVCKIDIMYFPFDIQTCRMKFSTWSYDGGQIDLQDLYGAKTGFELTDYVKSNEWDVLRSGVDRNVITYTCCPDAPYVDITFHIQIKRKPAFYNYILILPCILLSSLTLVLFWLPPESPAKMQLGMNIFVAFFVLLLLLNESTPPASASIPLIGAYYCLNMIMITLSTFLSVVIVNLYFRGSKSRVPRPIKTIMVDYIARVMCMHEQVKTKKTPNQEVMRIGIGKGCNKKDKNVKYDKVGYYEMQAENSWREQSNGVLPNDLTNFVEQDKMGEMSTSLSGHFDTLSCDVKEIKGYLKKMMDKAADKEAKEVIAREWRIVALVLDRLFFFLYFFAIVISVCIVFKNAFFDDTDIPDVR</sequence>
<feature type="domain" description="Neurotransmitter-gated ion-channel transmembrane" evidence="17">
    <location>
        <begin position="251"/>
        <end position="492"/>
    </location>
</feature>
<dbReference type="CDD" id="cd19033">
    <property type="entry name" value="LGIC_ECD_nAChR_proto-like"/>
    <property type="match status" value="1"/>
</dbReference>
<dbReference type="InterPro" id="IPR002394">
    <property type="entry name" value="Nicotinic_acetylcholine_rcpt"/>
</dbReference>
<evidence type="ECO:0000256" key="5">
    <source>
        <dbReference type="ARBA" id="ARBA00022989"/>
    </source>
</evidence>
<evidence type="ECO:0000256" key="11">
    <source>
        <dbReference type="ARBA" id="ARBA00023180"/>
    </source>
</evidence>
<evidence type="ECO:0000256" key="2">
    <source>
        <dbReference type="ARBA" id="ARBA00022448"/>
    </source>
</evidence>
<dbReference type="RefSeq" id="XP_022313563.1">
    <property type="nucleotide sequence ID" value="XM_022457855.1"/>
</dbReference>
<dbReference type="InterPro" id="IPR018000">
    <property type="entry name" value="Neurotransmitter_ion_chnl_CS"/>
</dbReference>
<evidence type="ECO:0000256" key="12">
    <source>
        <dbReference type="ARBA" id="ARBA00023286"/>
    </source>
</evidence>
<feature type="signal peptide" evidence="15">
    <location>
        <begin position="1"/>
        <end position="22"/>
    </location>
</feature>
<dbReference type="Pfam" id="PF02931">
    <property type="entry name" value="Neur_chan_LBD"/>
    <property type="match status" value="1"/>
</dbReference>
<evidence type="ECO:0000256" key="4">
    <source>
        <dbReference type="ARBA" id="ARBA00022692"/>
    </source>
</evidence>
<dbReference type="GO" id="GO:0022848">
    <property type="term" value="F:acetylcholine-gated monoatomic cation-selective channel activity"/>
    <property type="evidence" value="ECO:0007669"/>
    <property type="project" value="InterPro"/>
</dbReference>
<dbReference type="FunFam" id="2.70.170.10:FF:000016">
    <property type="entry name" value="Nicotinic acetylcholine receptor subunit"/>
    <property type="match status" value="1"/>
</dbReference>
<evidence type="ECO:0000256" key="1">
    <source>
        <dbReference type="ARBA" id="ARBA00009237"/>
    </source>
</evidence>
<comment type="subcellular location">
    <subcellularLocation>
        <location evidence="14">Synaptic cell membrane</location>
        <topology evidence="14">Multi-pass membrane protein</topology>
    </subcellularLocation>
</comment>
<accession>A0A8B8CCR8</accession>
<protein>
    <submittedName>
        <fullName evidence="19 20">Neuronal acetylcholine receptor subunit alpha-10-like isoform X1</fullName>
    </submittedName>
</protein>
<feature type="transmembrane region" description="Helical" evidence="15">
    <location>
        <begin position="278"/>
        <end position="296"/>
    </location>
</feature>
<evidence type="ECO:0000256" key="7">
    <source>
        <dbReference type="ARBA" id="ARBA00023065"/>
    </source>
</evidence>
<dbReference type="RefSeq" id="XP_022313564.1">
    <property type="nucleotide sequence ID" value="XM_022457856.1"/>
</dbReference>
<dbReference type="PRINTS" id="PR00254">
    <property type="entry name" value="NICOTINICR"/>
</dbReference>
<dbReference type="PROSITE" id="PS00236">
    <property type="entry name" value="NEUROTR_ION_CHANNEL"/>
    <property type="match status" value="1"/>
</dbReference>
<keyword evidence="5 15" id="KW-1133">Transmembrane helix</keyword>
<evidence type="ECO:0000313" key="19">
    <source>
        <dbReference type="RefSeq" id="XP_022313562.1"/>
    </source>
</evidence>
<keyword evidence="8 15" id="KW-0472">Membrane</keyword>
<dbReference type="Gene3D" id="1.20.58.390">
    <property type="entry name" value="Neurotransmitter-gated ion-channel transmembrane domain"/>
    <property type="match status" value="2"/>
</dbReference>
<evidence type="ECO:0000259" key="17">
    <source>
        <dbReference type="Pfam" id="PF02932"/>
    </source>
</evidence>
<dbReference type="SUPFAM" id="SSF63712">
    <property type="entry name" value="Nicotinic receptor ligand binding domain-like"/>
    <property type="match status" value="1"/>
</dbReference>
<keyword evidence="15" id="KW-0732">Signal</keyword>
<evidence type="ECO:0000313" key="21">
    <source>
        <dbReference type="RefSeq" id="XP_022313564.1"/>
    </source>
</evidence>
<gene>
    <name evidence="19 20 21" type="primary">LOC111118405</name>
</gene>
<dbReference type="GO" id="GO:0004888">
    <property type="term" value="F:transmembrane signaling receptor activity"/>
    <property type="evidence" value="ECO:0007669"/>
    <property type="project" value="InterPro"/>
</dbReference>
<dbReference type="Proteomes" id="UP000694844">
    <property type="component" value="Chromosome 2"/>
</dbReference>
<feature type="domain" description="Neurotransmitter-gated ion-channel ligand-binding" evidence="16">
    <location>
        <begin position="32"/>
        <end position="244"/>
    </location>
</feature>
<feature type="chain" id="PRO_5044519749" evidence="15">
    <location>
        <begin position="23"/>
        <end position="511"/>
    </location>
</feature>
<dbReference type="KEGG" id="cvn:111118405"/>
<dbReference type="InterPro" id="IPR006029">
    <property type="entry name" value="Neurotrans-gated_channel_TM"/>
</dbReference>
<keyword evidence="11" id="KW-0325">Glycoprotein</keyword>
<evidence type="ECO:0000256" key="10">
    <source>
        <dbReference type="ARBA" id="ARBA00023170"/>
    </source>
</evidence>
<evidence type="ECO:0000313" key="18">
    <source>
        <dbReference type="Proteomes" id="UP000694844"/>
    </source>
</evidence>
<dbReference type="PRINTS" id="PR00252">
    <property type="entry name" value="NRIONCHANNEL"/>
</dbReference>
<keyword evidence="7 15" id="KW-0406">Ion transport</keyword>
<evidence type="ECO:0000313" key="20">
    <source>
        <dbReference type="RefSeq" id="XP_022313563.1"/>
    </source>
</evidence>
<evidence type="ECO:0000256" key="15">
    <source>
        <dbReference type="RuleBase" id="RU000687"/>
    </source>
</evidence>
<evidence type="ECO:0000256" key="9">
    <source>
        <dbReference type="ARBA" id="ARBA00023157"/>
    </source>
</evidence>
<comment type="similarity">
    <text evidence="1">Belongs to the ligand-gated ion channel (TC 1.A.9) family. Acetylcholine receptor (TC 1.A.9.1) subfamily.</text>
</comment>
<organism evidence="18 20">
    <name type="scientific">Crassostrea virginica</name>
    <name type="common">Eastern oyster</name>
    <dbReference type="NCBI Taxonomy" id="6565"/>
    <lineage>
        <taxon>Eukaryota</taxon>
        <taxon>Metazoa</taxon>
        <taxon>Spiralia</taxon>
        <taxon>Lophotrochozoa</taxon>
        <taxon>Mollusca</taxon>
        <taxon>Bivalvia</taxon>
        <taxon>Autobranchia</taxon>
        <taxon>Pteriomorphia</taxon>
        <taxon>Ostreida</taxon>
        <taxon>Ostreoidea</taxon>
        <taxon>Ostreidae</taxon>
        <taxon>Crassostrea</taxon>
    </lineage>
</organism>
<feature type="transmembrane region" description="Helical" evidence="15">
    <location>
        <begin position="308"/>
        <end position="333"/>
    </location>
</feature>